<gene>
    <name evidence="1" type="ORF">PVAP13_2KG574959</name>
</gene>
<keyword evidence="2" id="KW-1185">Reference proteome</keyword>
<dbReference type="EMBL" id="CM029039">
    <property type="protein sequence ID" value="KAG2647356.1"/>
    <property type="molecule type" value="Genomic_DNA"/>
</dbReference>
<reference evidence="1" key="1">
    <citation type="submission" date="2020-05" db="EMBL/GenBank/DDBJ databases">
        <title>WGS assembly of Panicum virgatum.</title>
        <authorList>
            <person name="Lovell J.T."/>
            <person name="Jenkins J."/>
            <person name="Shu S."/>
            <person name="Juenger T.E."/>
            <person name="Schmutz J."/>
        </authorList>
    </citation>
    <scope>NUCLEOTIDE SEQUENCE</scope>
    <source>
        <strain evidence="1">AP13</strain>
    </source>
</reference>
<evidence type="ECO:0000313" key="2">
    <source>
        <dbReference type="Proteomes" id="UP000823388"/>
    </source>
</evidence>
<proteinExistence type="predicted"/>
<dbReference type="AlphaFoldDB" id="A0A8T0WNR4"/>
<sequence>MAWSSFTIATGRSQAVPHGPCFTGGHVLLVGDGEGGDVGRPFRVVKANLLLDGIPSRLLAQTFSSELGMWGACTEIQTSHIHGNSSSDPLSGGPLVVGGAVHWLCRTSSAGYVLKLHDVRAAAAPRLTVTRLPNSYPYNSGGRMHHLLATIMEAGRRRPAVLVADGDKISAWTQSTRFKWNEQPQLVIQLQDAISRFLGSAGDERLLKPTPSWMSPREHVILEWFAERSGIVLIRRMRDYYYFWLDLRSMEIVRWSRDPRIGYTAMYWPCEMDLTTWVPTFSSSL</sequence>
<evidence type="ECO:0000313" key="1">
    <source>
        <dbReference type="EMBL" id="KAG2647356.1"/>
    </source>
</evidence>
<organism evidence="1 2">
    <name type="scientific">Panicum virgatum</name>
    <name type="common">Blackwell switchgrass</name>
    <dbReference type="NCBI Taxonomy" id="38727"/>
    <lineage>
        <taxon>Eukaryota</taxon>
        <taxon>Viridiplantae</taxon>
        <taxon>Streptophyta</taxon>
        <taxon>Embryophyta</taxon>
        <taxon>Tracheophyta</taxon>
        <taxon>Spermatophyta</taxon>
        <taxon>Magnoliopsida</taxon>
        <taxon>Liliopsida</taxon>
        <taxon>Poales</taxon>
        <taxon>Poaceae</taxon>
        <taxon>PACMAD clade</taxon>
        <taxon>Panicoideae</taxon>
        <taxon>Panicodae</taxon>
        <taxon>Paniceae</taxon>
        <taxon>Panicinae</taxon>
        <taxon>Panicum</taxon>
        <taxon>Panicum sect. Hiantes</taxon>
    </lineage>
</organism>
<name>A0A8T0WNR4_PANVG</name>
<dbReference type="Proteomes" id="UP000823388">
    <property type="component" value="Chromosome 2K"/>
</dbReference>
<dbReference type="PANTHER" id="PTHR35828:SF23">
    <property type="entry name" value="F-BOX DOMAIN-CONTAINING PROTEIN"/>
    <property type="match status" value="1"/>
</dbReference>
<dbReference type="PANTHER" id="PTHR35828">
    <property type="entry name" value="OS08G0203800 PROTEIN-RELATED"/>
    <property type="match status" value="1"/>
</dbReference>
<accession>A0A8T0WNR4</accession>
<protein>
    <submittedName>
        <fullName evidence="1">Uncharacterized protein</fullName>
    </submittedName>
</protein>
<comment type="caution">
    <text evidence="1">The sequence shown here is derived from an EMBL/GenBank/DDBJ whole genome shotgun (WGS) entry which is preliminary data.</text>
</comment>